<gene>
    <name evidence="3" type="primary">lytC_15</name>
    <name evidence="3" type="ORF">SDC9_169584</name>
</gene>
<dbReference type="GO" id="GO:0008745">
    <property type="term" value="F:N-acetylmuramoyl-L-alanine amidase activity"/>
    <property type="evidence" value="ECO:0007669"/>
    <property type="project" value="UniProtKB-EC"/>
</dbReference>
<feature type="domain" description="MurNAc-LAA" evidence="2">
    <location>
        <begin position="12"/>
        <end position="128"/>
    </location>
</feature>
<dbReference type="PANTHER" id="PTHR30404:SF0">
    <property type="entry name" value="N-ACETYLMURAMOYL-L-ALANINE AMIDASE AMIC"/>
    <property type="match status" value="1"/>
</dbReference>
<proteinExistence type="predicted"/>
<dbReference type="Pfam" id="PF01520">
    <property type="entry name" value="Amidase_3"/>
    <property type="match status" value="1"/>
</dbReference>
<protein>
    <submittedName>
        <fullName evidence="3">N-acetylmuramoyl-L-alanine amidase LytC</fullName>
        <ecNumber evidence="3">3.5.1.28</ecNumber>
    </submittedName>
</protein>
<evidence type="ECO:0000313" key="3">
    <source>
        <dbReference type="EMBL" id="MPN22201.1"/>
    </source>
</evidence>
<dbReference type="AlphaFoldDB" id="A0A645G5Q1"/>
<sequence>MDDSYPTNVNRAKMANGVADLFVSIHQNSNTSATPNGTEVLYTVHSTDVSGKLTSQIAAQFIQNYLVKALGTTDRGVKNRTDLIVLNQTTVPAVLIETAFLSNQDDADKLSQDSYKDAAAQAIYSAIVDMMNQYKVR</sequence>
<dbReference type="SUPFAM" id="SSF53187">
    <property type="entry name" value="Zn-dependent exopeptidases"/>
    <property type="match status" value="1"/>
</dbReference>
<dbReference type="PANTHER" id="PTHR30404">
    <property type="entry name" value="N-ACETYLMURAMOYL-L-ALANINE AMIDASE"/>
    <property type="match status" value="1"/>
</dbReference>
<evidence type="ECO:0000259" key="2">
    <source>
        <dbReference type="SMART" id="SM00646"/>
    </source>
</evidence>
<dbReference type="Gene3D" id="3.40.630.40">
    <property type="entry name" value="Zn-dependent exopeptidases"/>
    <property type="match status" value="1"/>
</dbReference>
<reference evidence="3" key="1">
    <citation type="submission" date="2019-08" db="EMBL/GenBank/DDBJ databases">
        <authorList>
            <person name="Kucharzyk K."/>
            <person name="Murdoch R.W."/>
            <person name="Higgins S."/>
            <person name="Loffler F."/>
        </authorList>
    </citation>
    <scope>NUCLEOTIDE SEQUENCE</scope>
</reference>
<evidence type="ECO:0000256" key="1">
    <source>
        <dbReference type="ARBA" id="ARBA00022801"/>
    </source>
</evidence>
<name>A0A645G5Q1_9ZZZZ</name>
<dbReference type="InterPro" id="IPR002508">
    <property type="entry name" value="MurNAc-LAA_cat"/>
</dbReference>
<keyword evidence="1 3" id="KW-0378">Hydrolase</keyword>
<dbReference type="GO" id="GO:0009253">
    <property type="term" value="P:peptidoglycan catabolic process"/>
    <property type="evidence" value="ECO:0007669"/>
    <property type="project" value="InterPro"/>
</dbReference>
<accession>A0A645G5Q1</accession>
<dbReference type="SMART" id="SM00646">
    <property type="entry name" value="Ami_3"/>
    <property type="match status" value="1"/>
</dbReference>
<dbReference type="GO" id="GO:0030288">
    <property type="term" value="C:outer membrane-bounded periplasmic space"/>
    <property type="evidence" value="ECO:0007669"/>
    <property type="project" value="TreeGrafter"/>
</dbReference>
<dbReference type="InterPro" id="IPR050695">
    <property type="entry name" value="N-acetylmuramoyl_amidase_3"/>
</dbReference>
<organism evidence="3">
    <name type="scientific">bioreactor metagenome</name>
    <dbReference type="NCBI Taxonomy" id="1076179"/>
    <lineage>
        <taxon>unclassified sequences</taxon>
        <taxon>metagenomes</taxon>
        <taxon>ecological metagenomes</taxon>
    </lineage>
</organism>
<dbReference type="CDD" id="cd02696">
    <property type="entry name" value="MurNAc-LAA"/>
    <property type="match status" value="1"/>
</dbReference>
<dbReference type="EC" id="3.5.1.28" evidence="3"/>
<dbReference type="EMBL" id="VSSQ01070377">
    <property type="protein sequence ID" value="MPN22201.1"/>
    <property type="molecule type" value="Genomic_DNA"/>
</dbReference>
<comment type="caution">
    <text evidence="3">The sequence shown here is derived from an EMBL/GenBank/DDBJ whole genome shotgun (WGS) entry which is preliminary data.</text>
</comment>